<keyword evidence="2" id="KW-1185">Reference proteome</keyword>
<dbReference type="EMBL" id="JACRSQ010000017">
    <property type="protein sequence ID" value="MBC8544152.1"/>
    <property type="molecule type" value="Genomic_DNA"/>
</dbReference>
<dbReference type="AlphaFoldDB" id="A0A926DUP5"/>
<dbReference type="Proteomes" id="UP000657006">
    <property type="component" value="Unassembled WGS sequence"/>
</dbReference>
<comment type="caution">
    <text evidence="1">The sequence shown here is derived from an EMBL/GenBank/DDBJ whole genome shotgun (WGS) entry which is preliminary data.</text>
</comment>
<sequence length="159" mass="18052">MKKLYFDATEKNECIAIFSPQAEIVSAGTTVYAMPIKDWNEEYQRYADEYDIHFIFDNALPHIDFYTVPQVDILAVDSNGGYIGTVGQQSDLESAAPICYIDKNRNCYLVANNGAAFLESVSAWKDHLKPYHEITFYKSKSDAEKVLTFVDRQTLGIDL</sequence>
<protein>
    <submittedName>
        <fullName evidence="1">Uncharacterized protein</fullName>
    </submittedName>
</protein>
<proteinExistence type="predicted"/>
<organism evidence="1 2">
    <name type="scientific">Bianquea renquensis</name>
    <dbReference type="NCBI Taxonomy" id="2763661"/>
    <lineage>
        <taxon>Bacteria</taxon>
        <taxon>Bacillati</taxon>
        <taxon>Bacillota</taxon>
        <taxon>Clostridia</taxon>
        <taxon>Eubacteriales</taxon>
        <taxon>Bianqueaceae</taxon>
        <taxon>Bianquea</taxon>
    </lineage>
</organism>
<accession>A0A926DUP5</accession>
<evidence type="ECO:0000313" key="1">
    <source>
        <dbReference type="EMBL" id="MBC8544152.1"/>
    </source>
</evidence>
<dbReference type="RefSeq" id="WP_177716688.1">
    <property type="nucleotide sequence ID" value="NZ_JACRSQ010000017.1"/>
</dbReference>
<reference evidence="1" key="1">
    <citation type="submission" date="2020-08" db="EMBL/GenBank/DDBJ databases">
        <title>Genome public.</title>
        <authorList>
            <person name="Liu C."/>
            <person name="Sun Q."/>
        </authorList>
    </citation>
    <scope>NUCLEOTIDE SEQUENCE</scope>
    <source>
        <strain evidence="1">NSJ-32</strain>
    </source>
</reference>
<name>A0A926DUP5_9FIRM</name>
<evidence type="ECO:0000313" key="2">
    <source>
        <dbReference type="Proteomes" id="UP000657006"/>
    </source>
</evidence>
<gene>
    <name evidence="1" type="ORF">H8730_11440</name>
</gene>